<dbReference type="NCBIfam" id="TIGR01539">
    <property type="entry name" value="portal_lambda"/>
    <property type="match status" value="1"/>
</dbReference>
<organism evidence="2 3">
    <name type="scientific">Rhizobium subbaraonis</name>
    <dbReference type="NCBI Taxonomy" id="908946"/>
    <lineage>
        <taxon>Bacteria</taxon>
        <taxon>Pseudomonadati</taxon>
        <taxon>Pseudomonadota</taxon>
        <taxon>Alphaproteobacteria</taxon>
        <taxon>Hyphomicrobiales</taxon>
        <taxon>Rhizobiaceae</taxon>
        <taxon>Rhizobium/Agrobacterium group</taxon>
        <taxon>Rhizobium</taxon>
    </lineage>
</organism>
<protein>
    <submittedName>
        <fullName evidence="2">Lambda family phage portal protein</fullName>
    </submittedName>
</protein>
<evidence type="ECO:0000256" key="1">
    <source>
        <dbReference type="SAM" id="MobiDB-lite"/>
    </source>
</evidence>
<keyword evidence="3" id="KW-1185">Reference proteome</keyword>
<proteinExistence type="predicted"/>
<dbReference type="GO" id="GO:0005198">
    <property type="term" value="F:structural molecule activity"/>
    <property type="evidence" value="ECO:0007669"/>
    <property type="project" value="InterPro"/>
</dbReference>
<dbReference type="OrthoDB" id="9770450at2"/>
<dbReference type="EMBL" id="OBQD01000032">
    <property type="protein sequence ID" value="SOC47712.1"/>
    <property type="molecule type" value="Genomic_DNA"/>
</dbReference>
<dbReference type="Pfam" id="PF05136">
    <property type="entry name" value="Phage_portal_2"/>
    <property type="match status" value="1"/>
</dbReference>
<dbReference type="Proteomes" id="UP000219167">
    <property type="component" value="Unassembled WGS sequence"/>
</dbReference>
<gene>
    <name evidence="2" type="ORF">SAMN05892877_13240</name>
</gene>
<reference evidence="2 3" key="1">
    <citation type="submission" date="2017-08" db="EMBL/GenBank/DDBJ databases">
        <authorList>
            <person name="de Groot N.N."/>
        </authorList>
    </citation>
    <scope>NUCLEOTIDE SEQUENCE [LARGE SCALE GENOMIC DNA]</scope>
    <source>
        <strain evidence="2 3">JC85</strain>
    </source>
</reference>
<evidence type="ECO:0000313" key="3">
    <source>
        <dbReference type="Proteomes" id="UP000219167"/>
    </source>
</evidence>
<sequence>MRSVPSIPRKRDAAPADVASAGSGILAPTPRSEFMKGGRGITMTGWRPALRDTNDDVASAWEQAAARATDLVHNSGWISGMFDQAVANTVGTGLRLRCMPENELFGMDETSAQAWRKLVEQRFGLWAENAVECDIEGRRTFAAQQDAAFRSWLVTGEILSEIPWRRRFGSRYGTKVRLLPPSRLHNVTDPYRRIVSGVQMDADNFPIGYLAKRKDPLLGEYEVRVPARDAYGRPKVLHVFMGLPGQVRGITPLVPALKVAKQFDQLADATLMTSLIQNVFAAAITSDSPTDDIIQGLLSVQEQGKLAATGISPFEAWFEAQSGWYDGNSIDVGIGGRIAHMFPGQKMEFLSPEHPATAYKDFSLHLMRELARCLGLTYSSATGDHNGETYTGVRMSVNDIFPITLARRKFIVSPWCQPIYEAWLEEEIELGSIPFPGGLEAFLANRSAACRAVWQGAPKPQADDLKTAKAHETYRKMGVITDEAIANDLGLDIEDVYAQRAREKQLREVYGLPDEVERETAQAEREAAALAEDKEPPDGD</sequence>
<name>A0A285V0X0_9HYPH</name>
<dbReference type="AlphaFoldDB" id="A0A285V0X0"/>
<feature type="compositionally biased region" description="Basic and acidic residues" evidence="1">
    <location>
        <begin position="518"/>
        <end position="540"/>
    </location>
</feature>
<dbReference type="GO" id="GO:0019068">
    <property type="term" value="P:virion assembly"/>
    <property type="evidence" value="ECO:0007669"/>
    <property type="project" value="InterPro"/>
</dbReference>
<dbReference type="InterPro" id="IPR006429">
    <property type="entry name" value="Phage_lambda_portal"/>
</dbReference>
<feature type="region of interest" description="Disordered" evidence="1">
    <location>
        <begin position="1"/>
        <end position="38"/>
    </location>
</feature>
<accession>A0A285V0X0</accession>
<evidence type="ECO:0000313" key="2">
    <source>
        <dbReference type="EMBL" id="SOC47712.1"/>
    </source>
</evidence>
<feature type="region of interest" description="Disordered" evidence="1">
    <location>
        <begin position="513"/>
        <end position="540"/>
    </location>
</feature>